<gene>
    <name evidence="15" type="ORF">ACFPM3_04640</name>
</gene>
<organism evidence="15 16">
    <name type="scientific">Streptomyces coeruleoprunus</name>
    <dbReference type="NCBI Taxonomy" id="285563"/>
    <lineage>
        <taxon>Bacteria</taxon>
        <taxon>Bacillati</taxon>
        <taxon>Actinomycetota</taxon>
        <taxon>Actinomycetes</taxon>
        <taxon>Kitasatosporales</taxon>
        <taxon>Streptomycetaceae</taxon>
        <taxon>Streptomyces</taxon>
    </lineage>
</organism>
<dbReference type="EMBL" id="JBHSJD010000002">
    <property type="protein sequence ID" value="MFC5021440.1"/>
    <property type="molecule type" value="Genomic_DNA"/>
</dbReference>
<evidence type="ECO:0000256" key="3">
    <source>
        <dbReference type="ARBA" id="ARBA00022475"/>
    </source>
</evidence>
<evidence type="ECO:0000256" key="1">
    <source>
        <dbReference type="ARBA" id="ARBA00001947"/>
    </source>
</evidence>
<name>A0ABV9XB04_9ACTN</name>
<keyword evidence="11 13" id="KW-0472">Membrane</keyword>
<feature type="region of interest" description="Disordered" evidence="12">
    <location>
        <begin position="606"/>
        <end position="627"/>
    </location>
</feature>
<evidence type="ECO:0000313" key="15">
    <source>
        <dbReference type="EMBL" id="MFC5021440.1"/>
    </source>
</evidence>
<protein>
    <submittedName>
        <fullName evidence="15">M48 family metallopeptidase</fullName>
    </submittedName>
</protein>
<evidence type="ECO:0000256" key="5">
    <source>
        <dbReference type="ARBA" id="ARBA00022692"/>
    </source>
</evidence>
<keyword evidence="16" id="KW-1185">Reference proteome</keyword>
<evidence type="ECO:0000256" key="9">
    <source>
        <dbReference type="ARBA" id="ARBA00022989"/>
    </source>
</evidence>
<dbReference type="PANTHER" id="PTHR43221:SF1">
    <property type="entry name" value="PROTEASE HTPX"/>
    <property type="match status" value="1"/>
</dbReference>
<dbReference type="Gene3D" id="3.30.2010.10">
    <property type="entry name" value="Metalloproteases ('zincins'), catalytic domain"/>
    <property type="match status" value="1"/>
</dbReference>
<keyword evidence="7" id="KW-0378">Hydrolase</keyword>
<evidence type="ECO:0000256" key="4">
    <source>
        <dbReference type="ARBA" id="ARBA00022670"/>
    </source>
</evidence>
<evidence type="ECO:0000256" key="10">
    <source>
        <dbReference type="ARBA" id="ARBA00023049"/>
    </source>
</evidence>
<evidence type="ECO:0000256" key="12">
    <source>
        <dbReference type="SAM" id="MobiDB-lite"/>
    </source>
</evidence>
<sequence length="823" mass="86681">MSVVVRAALAMILLVGYLLTAAALVVALALAGVLALSERVDGAGLKALGLATLVGLAVLLSLGRAVLCAVPVPPGAAVDRAGAPELWRLVEDCCAALDCRTPHEVLLVPEANAYMQEDGWLLGLLAGRRRLYVGAGLLTGLTVDQLRFVLAHELGHHARGDGRLGALTYAGWDAVENAAQGAGVPWGVVLRGYHWAYRLASLGVLRYQEHTADRNAARMTGTRVAVDAVRSADALERDWSRFLRTYADVTVDGVALTGVTEAFALFSRDQASGPSPAGGGPAPGSKAASRWDTHPSPRERIEIIEAMGSLPPATAADDRPAHVLVPLLERHGPKLDALALRAVGTSGTAFPDHAVRVARARAQRCADVLYRAAARAYGAPDAGLSEVLDLLADGRAADLAAQLKRARISTDRVRNTAFELAAHLTAALSATAERAGAAVWAYTPGIGPALTAPDGLLDAVAWADAALASPGGAADVRARLRKRGICLEEAGGSFGDVRISEAEAEVMGAMMLRFNGGVYDLVVEASAVNFLPVRVHDVRWWTRSERLAHRLRQVAAGGPVPEGRFRVSLDDVVEATLTHPVRANAELRLKDGTALFFVDAGPGRVAGPRRPSGGDSGRDFGGDSGRDFGREHVAATRAALRRWVDDVSRAATYSAPEAAGPQPVAPPERLAALEETRRGMGKVDYAKLMFWTVVPPPVAAVVNGHLAGNHGEGYGVAFVLGLPALAVLLIRWRGVRQRHGRGRRKAVARRAARQSSMDAGLRPVRWGVLGIVLSLLCPPMCVVGLIYGIRSVVEARMAGTSVVLGVLAILAAPASVIELLLLF</sequence>
<feature type="region of interest" description="Disordered" evidence="12">
    <location>
        <begin position="270"/>
        <end position="294"/>
    </location>
</feature>
<keyword evidence="9 13" id="KW-1133">Transmembrane helix</keyword>
<dbReference type="CDD" id="cd07328">
    <property type="entry name" value="M48_Ste24p_like"/>
    <property type="match status" value="1"/>
</dbReference>
<dbReference type="InterPro" id="IPR050083">
    <property type="entry name" value="HtpX_protease"/>
</dbReference>
<keyword evidence="5 13" id="KW-0812">Transmembrane</keyword>
<feature type="compositionally biased region" description="Basic and acidic residues" evidence="12">
    <location>
        <begin position="616"/>
        <end position="627"/>
    </location>
</feature>
<accession>A0ABV9XB04</accession>
<feature type="transmembrane region" description="Helical" evidence="13">
    <location>
        <begin position="801"/>
        <end position="822"/>
    </location>
</feature>
<evidence type="ECO:0000256" key="7">
    <source>
        <dbReference type="ARBA" id="ARBA00022801"/>
    </source>
</evidence>
<dbReference type="Pfam" id="PF01435">
    <property type="entry name" value="Peptidase_M48"/>
    <property type="match status" value="1"/>
</dbReference>
<evidence type="ECO:0000256" key="11">
    <source>
        <dbReference type="ARBA" id="ARBA00023136"/>
    </source>
</evidence>
<keyword evidence="4" id="KW-0645">Protease</keyword>
<comment type="cofactor">
    <cofactor evidence="1">
        <name>Zn(2+)</name>
        <dbReference type="ChEBI" id="CHEBI:29105"/>
    </cofactor>
</comment>
<reference evidence="16" key="1">
    <citation type="journal article" date="2019" name="Int. J. Syst. Evol. Microbiol.">
        <title>The Global Catalogue of Microorganisms (GCM) 10K type strain sequencing project: providing services to taxonomists for standard genome sequencing and annotation.</title>
        <authorList>
            <consortium name="The Broad Institute Genomics Platform"/>
            <consortium name="The Broad Institute Genome Sequencing Center for Infectious Disease"/>
            <person name="Wu L."/>
            <person name="Ma J."/>
        </authorList>
    </citation>
    <scope>NUCLEOTIDE SEQUENCE [LARGE SCALE GENOMIC DNA]</scope>
    <source>
        <strain evidence="16">CGMCC 4.1648</strain>
    </source>
</reference>
<feature type="transmembrane region" description="Helical" evidence="13">
    <location>
        <begin position="766"/>
        <end position="789"/>
    </location>
</feature>
<dbReference type="RefSeq" id="WP_345693400.1">
    <property type="nucleotide sequence ID" value="NZ_BAABIT010000001.1"/>
</dbReference>
<proteinExistence type="predicted"/>
<dbReference type="InterPro" id="IPR001915">
    <property type="entry name" value="Peptidase_M48"/>
</dbReference>
<dbReference type="PANTHER" id="PTHR43221">
    <property type="entry name" value="PROTEASE HTPX"/>
    <property type="match status" value="1"/>
</dbReference>
<comment type="subcellular location">
    <subcellularLocation>
        <location evidence="2">Cell membrane</location>
        <topology evidence="2">Multi-pass membrane protein</topology>
    </subcellularLocation>
</comment>
<feature type="transmembrane region" description="Helical" evidence="13">
    <location>
        <begin position="714"/>
        <end position="734"/>
    </location>
</feature>
<evidence type="ECO:0000313" key="16">
    <source>
        <dbReference type="Proteomes" id="UP001595829"/>
    </source>
</evidence>
<evidence type="ECO:0000259" key="14">
    <source>
        <dbReference type="Pfam" id="PF01435"/>
    </source>
</evidence>
<keyword evidence="6" id="KW-0479">Metal-binding</keyword>
<dbReference type="Proteomes" id="UP001595829">
    <property type="component" value="Unassembled WGS sequence"/>
</dbReference>
<evidence type="ECO:0000256" key="6">
    <source>
        <dbReference type="ARBA" id="ARBA00022723"/>
    </source>
</evidence>
<keyword evidence="8" id="KW-0862">Zinc</keyword>
<comment type="caution">
    <text evidence="15">The sequence shown here is derived from an EMBL/GenBank/DDBJ whole genome shotgun (WGS) entry which is preliminary data.</text>
</comment>
<feature type="domain" description="Peptidase M48" evidence="14">
    <location>
        <begin position="84"/>
        <end position="306"/>
    </location>
</feature>
<evidence type="ECO:0000256" key="8">
    <source>
        <dbReference type="ARBA" id="ARBA00022833"/>
    </source>
</evidence>
<keyword evidence="10" id="KW-0482">Metalloprotease</keyword>
<keyword evidence="3" id="KW-1003">Cell membrane</keyword>
<evidence type="ECO:0000256" key="2">
    <source>
        <dbReference type="ARBA" id="ARBA00004651"/>
    </source>
</evidence>
<evidence type="ECO:0000256" key="13">
    <source>
        <dbReference type="SAM" id="Phobius"/>
    </source>
</evidence>